<keyword evidence="8 12" id="KW-1133">Transmembrane helix</keyword>
<dbReference type="Pfam" id="PF23598">
    <property type="entry name" value="LRR_14"/>
    <property type="match status" value="1"/>
</dbReference>
<accession>A0AAN7EKK6</accession>
<feature type="domain" description="Disease resistance R13L4/SHOC-2-like LRR" evidence="15">
    <location>
        <begin position="251"/>
        <end position="358"/>
    </location>
</feature>
<dbReference type="InterPro" id="IPR003591">
    <property type="entry name" value="Leu-rich_rpt_typical-subtyp"/>
</dbReference>
<dbReference type="SMART" id="SM00369">
    <property type="entry name" value="LRR_TYP"/>
    <property type="match status" value="9"/>
</dbReference>
<dbReference type="Proteomes" id="UP001324115">
    <property type="component" value="Unassembled WGS sequence"/>
</dbReference>
<evidence type="ECO:0000256" key="7">
    <source>
        <dbReference type="ARBA" id="ARBA00022737"/>
    </source>
</evidence>
<dbReference type="Pfam" id="PF13855">
    <property type="entry name" value="LRR_8"/>
    <property type="match status" value="2"/>
</dbReference>
<keyword evidence="6 13" id="KW-0732">Signal</keyword>
<organism evidence="16 17">
    <name type="scientific">Quercus rubra</name>
    <name type="common">Northern red oak</name>
    <name type="synonym">Quercus borealis</name>
    <dbReference type="NCBI Taxonomy" id="3512"/>
    <lineage>
        <taxon>Eukaryota</taxon>
        <taxon>Viridiplantae</taxon>
        <taxon>Streptophyta</taxon>
        <taxon>Embryophyta</taxon>
        <taxon>Tracheophyta</taxon>
        <taxon>Spermatophyta</taxon>
        <taxon>Magnoliopsida</taxon>
        <taxon>eudicotyledons</taxon>
        <taxon>Gunneridae</taxon>
        <taxon>Pentapetalae</taxon>
        <taxon>rosids</taxon>
        <taxon>fabids</taxon>
        <taxon>Fagales</taxon>
        <taxon>Fagaceae</taxon>
        <taxon>Quercus</taxon>
    </lineage>
</organism>
<dbReference type="EMBL" id="JAXUIC010000009">
    <property type="protein sequence ID" value="KAK4573610.1"/>
    <property type="molecule type" value="Genomic_DNA"/>
</dbReference>
<proteinExistence type="inferred from homology"/>
<name>A0AAN7EKK6_QUERU</name>
<sequence>MFTQFLFLLSLLSLVSAGSFSSVQPLCHDDESFALLQFKESLIISQSTSAYSKISSWMAQSSDCCRWDGIQCDENTGHVISLDLSNSSLYGSINSSSSLFRLVHLQKLNLSINNFNHSEIPVGVRRLSKLTHLDLSYSGFSGKIPSEILQLSKLVSLVLYSNPLKLHKPGLRSIAEKLTNLEELVLSEVDISSTVPSILANLSSLTTIFLRDCGLHGEFPTRIFQLPNLKSLSVRFNPKLTGRVPEFNRSSRLEVLRLAGTSFSGKLPDSIGNLKSLYYLDVDSCNFSGPIPSSFANLTKLTYLDLSKNIFNRGTHFWVGKQTKLTVLYLFDTNLYGDIPFSLGNLTQLTILNLGWNELTGPIPFWLANLTQLNTLWLSNNKLHGPIPVSISRLLNLQILDLYFNNLSGTVEFDLFQKLNNLSHLDLSFNNLSLVIDPNTNSTFQKFRVLGLGSCNLSDFPKFLQNQDQLEVLELSQNNIHGQIPKWISNLSTDTLVILSMSGNSLTGFDQTPNAFPWRRLQILYLPNNKLQGALPIPPPSIFYYSVSNNMLTGDISQMICELSSLSYLDISYNNLSGFLPHCLGDLRNLSILNLQYNNFHGCIPQIFMEGCKLGMIALSQNSFEGPLPRSLANCTMLEVLDIGNNHIIDIFPSWLGILPELRVLILQSNGIHGFIGKPETIQRFPKLQVIDVSNNNISGKLPSEYFQIWKAMQSFDASHLTYMQPNGQMQKKPSNGWLMSYDYSMTLTNKGIKTKYLGIQDFFVAIDLSSNNFEGEIPKIVGNLKALHMLNLSNNVLIGFIPSSLATLTNLESLDLSQNMLVGEIPPQLVELTFLAFLNVSYNNLSGPIPQGKQFLTFQNNSFGGNLELCGSPLSQRCSNSEDPPTPPSNFEANQGSEFPFKFGWKVVAIGYGCGFIVGVFVGQIIITRKSGWFIKSFAVGHPTRRVNWRRRQK</sequence>
<dbReference type="Gene3D" id="3.80.10.10">
    <property type="entry name" value="Ribonuclease Inhibitor"/>
    <property type="match status" value="7"/>
</dbReference>
<evidence type="ECO:0000256" key="10">
    <source>
        <dbReference type="ARBA" id="ARBA00023170"/>
    </source>
</evidence>
<feature type="domain" description="Leucine-rich repeat-containing N-terminal plant-type" evidence="14">
    <location>
        <begin position="28"/>
        <end position="73"/>
    </location>
</feature>
<feature type="transmembrane region" description="Helical" evidence="12">
    <location>
        <begin position="904"/>
        <end position="928"/>
    </location>
</feature>
<dbReference type="SUPFAM" id="SSF52058">
    <property type="entry name" value="L domain-like"/>
    <property type="match status" value="3"/>
</dbReference>
<dbReference type="PRINTS" id="PR00019">
    <property type="entry name" value="LEURICHRPT"/>
</dbReference>
<keyword evidence="7" id="KW-0677">Repeat</keyword>
<comment type="subcellular location">
    <subcellularLocation>
        <location evidence="1">Cell membrane</location>
        <topology evidence="1">Single-pass type I membrane protein</topology>
    </subcellularLocation>
</comment>
<evidence type="ECO:0000313" key="17">
    <source>
        <dbReference type="Proteomes" id="UP001324115"/>
    </source>
</evidence>
<keyword evidence="10" id="KW-0675">Receptor</keyword>
<evidence type="ECO:0000256" key="3">
    <source>
        <dbReference type="ARBA" id="ARBA00022475"/>
    </source>
</evidence>
<evidence type="ECO:0000256" key="6">
    <source>
        <dbReference type="ARBA" id="ARBA00022729"/>
    </source>
</evidence>
<evidence type="ECO:0000259" key="15">
    <source>
        <dbReference type="Pfam" id="PF23598"/>
    </source>
</evidence>
<dbReference type="FunFam" id="3.80.10.10:FF:000213">
    <property type="entry name" value="Tyrosine-sulfated glycopeptide receptor 1"/>
    <property type="match status" value="1"/>
</dbReference>
<dbReference type="InterPro" id="IPR032675">
    <property type="entry name" value="LRR_dom_sf"/>
</dbReference>
<evidence type="ECO:0000256" key="2">
    <source>
        <dbReference type="ARBA" id="ARBA00009592"/>
    </source>
</evidence>
<dbReference type="InterPro" id="IPR046956">
    <property type="entry name" value="RLP23-like"/>
</dbReference>
<dbReference type="FunFam" id="3.80.10.10:FF:000095">
    <property type="entry name" value="LRR receptor-like serine/threonine-protein kinase GSO1"/>
    <property type="match status" value="1"/>
</dbReference>
<keyword evidence="9 12" id="KW-0472">Membrane</keyword>
<dbReference type="InterPro" id="IPR013210">
    <property type="entry name" value="LRR_N_plant-typ"/>
</dbReference>
<dbReference type="Pfam" id="PF08263">
    <property type="entry name" value="LRRNT_2"/>
    <property type="match status" value="1"/>
</dbReference>
<protein>
    <recommendedName>
        <fullName evidence="18">Receptor-like protein 12</fullName>
    </recommendedName>
</protein>
<dbReference type="GO" id="GO:0005886">
    <property type="term" value="C:plasma membrane"/>
    <property type="evidence" value="ECO:0007669"/>
    <property type="project" value="UniProtKB-SubCell"/>
</dbReference>
<keyword evidence="4" id="KW-0433">Leucine-rich repeat</keyword>
<comment type="similarity">
    <text evidence="2">Belongs to the RLP family.</text>
</comment>
<dbReference type="InterPro" id="IPR001611">
    <property type="entry name" value="Leu-rich_rpt"/>
</dbReference>
<evidence type="ECO:0000256" key="4">
    <source>
        <dbReference type="ARBA" id="ARBA00022614"/>
    </source>
</evidence>
<gene>
    <name evidence="16" type="ORF">RGQ29_031528</name>
</gene>
<dbReference type="SMART" id="SM00365">
    <property type="entry name" value="LRR_SD22"/>
    <property type="match status" value="7"/>
</dbReference>
<evidence type="ECO:0000256" key="11">
    <source>
        <dbReference type="ARBA" id="ARBA00023180"/>
    </source>
</evidence>
<feature type="chain" id="PRO_5042883291" description="Receptor-like protein 12" evidence="13">
    <location>
        <begin position="18"/>
        <end position="955"/>
    </location>
</feature>
<evidence type="ECO:0000256" key="13">
    <source>
        <dbReference type="SAM" id="SignalP"/>
    </source>
</evidence>
<evidence type="ECO:0000256" key="5">
    <source>
        <dbReference type="ARBA" id="ARBA00022692"/>
    </source>
</evidence>
<dbReference type="InterPro" id="IPR055414">
    <property type="entry name" value="LRR_R13L4/SHOC2-like"/>
</dbReference>
<evidence type="ECO:0008006" key="18">
    <source>
        <dbReference type="Google" id="ProtNLM"/>
    </source>
</evidence>
<evidence type="ECO:0000256" key="12">
    <source>
        <dbReference type="SAM" id="Phobius"/>
    </source>
</evidence>
<keyword evidence="5 12" id="KW-0812">Transmembrane</keyword>
<evidence type="ECO:0000256" key="9">
    <source>
        <dbReference type="ARBA" id="ARBA00023136"/>
    </source>
</evidence>
<keyword evidence="3" id="KW-1003">Cell membrane</keyword>
<evidence type="ECO:0000313" key="16">
    <source>
        <dbReference type="EMBL" id="KAK4573610.1"/>
    </source>
</evidence>
<reference evidence="16 17" key="1">
    <citation type="journal article" date="2023" name="G3 (Bethesda)">
        <title>A haplotype-resolved chromosome-scale genome for Quercus rubra L. provides insights into the genetics of adaptive traits for red oak species.</title>
        <authorList>
            <person name="Kapoor B."/>
            <person name="Jenkins J."/>
            <person name="Schmutz J."/>
            <person name="Zhebentyayeva T."/>
            <person name="Kuelheim C."/>
            <person name="Coggeshall M."/>
            <person name="Heim C."/>
            <person name="Lasky J.R."/>
            <person name="Leites L."/>
            <person name="Islam-Faridi N."/>
            <person name="Romero-Severson J."/>
            <person name="DeLeo V.L."/>
            <person name="Lucas S.M."/>
            <person name="Lazic D."/>
            <person name="Gailing O."/>
            <person name="Carlson J."/>
            <person name="Staton M."/>
        </authorList>
    </citation>
    <scope>NUCLEOTIDE SEQUENCE [LARGE SCALE GENOMIC DNA]</scope>
    <source>
        <strain evidence="16">Pseudo-F2</strain>
    </source>
</reference>
<keyword evidence="11" id="KW-0325">Glycoprotein</keyword>
<comment type="caution">
    <text evidence="16">The sequence shown here is derived from an EMBL/GenBank/DDBJ whole genome shotgun (WGS) entry which is preliminary data.</text>
</comment>
<evidence type="ECO:0000259" key="14">
    <source>
        <dbReference type="Pfam" id="PF08263"/>
    </source>
</evidence>
<evidence type="ECO:0000256" key="8">
    <source>
        <dbReference type="ARBA" id="ARBA00022989"/>
    </source>
</evidence>
<dbReference type="Pfam" id="PF00560">
    <property type="entry name" value="LRR_1"/>
    <property type="match status" value="5"/>
</dbReference>
<dbReference type="PANTHER" id="PTHR48061">
    <property type="entry name" value="LEUCINE-RICH REPEAT RECEPTOR PROTEIN KINASE EMS1-LIKE-RELATED"/>
    <property type="match status" value="1"/>
</dbReference>
<dbReference type="SUPFAM" id="SSF52075">
    <property type="entry name" value="Outer arm dynein light chain 1"/>
    <property type="match status" value="1"/>
</dbReference>
<keyword evidence="17" id="KW-1185">Reference proteome</keyword>
<feature type="signal peptide" evidence="13">
    <location>
        <begin position="1"/>
        <end position="17"/>
    </location>
</feature>
<evidence type="ECO:0000256" key="1">
    <source>
        <dbReference type="ARBA" id="ARBA00004251"/>
    </source>
</evidence>
<dbReference type="PANTHER" id="PTHR48061:SF12">
    <property type="entry name" value="DISEASE RESISTANCE LIKE PROTEIN"/>
    <property type="match status" value="1"/>
</dbReference>
<dbReference type="AlphaFoldDB" id="A0AAN7EKK6"/>